<dbReference type="CDD" id="cd01638">
    <property type="entry name" value="CysQ"/>
    <property type="match status" value="1"/>
</dbReference>
<accession>A0ABS6SMM5</accession>
<comment type="caution">
    <text evidence="1">The sequence shown here is derived from an EMBL/GenBank/DDBJ whole genome shotgun (WGS) entry which is preliminary data.</text>
</comment>
<dbReference type="Proteomes" id="UP000699975">
    <property type="component" value="Unassembled WGS sequence"/>
</dbReference>
<sequence length="249" mass="26300">MTGQMTDARLAAHLATIAGRILLDVRDSAVFEGKVLGNAGDATANEFLCHALRHARPDDGLLSEEEKDDIARCAMDRVWIVDPVDGTREYGEQRSDWAVHVGLSIGGVAAVGAVALPGLDGGIVLSSDQVSAMPEPVKKPRFLVSRSRPAKEAVALAKAMGGQLVSMGSAGAKAMAVVRGEAEIYLHSGGQYEWDSCAPVAVAAAHGLHCSRIDGSPIRYNMADPYLPDLLICRPAYAERVLDLVASLD</sequence>
<dbReference type="EMBL" id="JAGSPB010000001">
    <property type="protein sequence ID" value="MBV7265742.1"/>
    <property type="molecule type" value="Genomic_DNA"/>
</dbReference>
<name>A0ABS6SMM5_9SPHN</name>
<evidence type="ECO:0000313" key="1">
    <source>
        <dbReference type="EMBL" id="MBV7265742.1"/>
    </source>
</evidence>
<reference evidence="1 2" key="1">
    <citation type="submission" date="2021-04" db="EMBL/GenBank/DDBJ databases">
        <authorList>
            <person name="Pira H."/>
            <person name="Risdian C."/>
            <person name="Wink J."/>
        </authorList>
    </citation>
    <scope>NUCLEOTIDE SEQUENCE [LARGE SCALE GENOMIC DNA]</scope>
    <source>
        <strain evidence="1 2">WH131</strain>
    </source>
</reference>
<dbReference type="InterPro" id="IPR000760">
    <property type="entry name" value="Inositol_monophosphatase-like"/>
</dbReference>
<proteinExistence type="predicted"/>
<gene>
    <name evidence="1" type="ORF">KCG45_06085</name>
</gene>
<dbReference type="PANTHER" id="PTHR43028">
    <property type="entry name" value="3'(2'),5'-BISPHOSPHATE NUCLEOTIDASE 1"/>
    <property type="match status" value="1"/>
</dbReference>
<dbReference type="PANTHER" id="PTHR43028:SF5">
    <property type="entry name" value="3'(2'),5'-BISPHOSPHATE NUCLEOTIDASE 1"/>
    <property type="match status" value="1"/>
</dbReference>
<evidence type="ECO:0000313" key="2">
    <source>
        <dbReference type="Proteomes" id="UP000699975"/>
    </source>
</evidence>
<organism evidence="1 2">
    <name type="scientific">Erythrobacter ani</name>
    <dbReference type="NCBI Taxonomy" id="2827235"/>
    <lineage>
        <taxon>Bacteria</taxon>
        <taxon>Pseudomonadati</taxon>
        <taxon>Pseudomonadota</taxon>
        <taxon>Alphaproteobacteria</taxon>
        <taxon>Sphingomonadales</taxon>
        <taxon>Erythrobacteraceae</taxon>
        <taxon>Erythrobacter/Porphyrobacter group</taxon>
        <taxon>Erythrobacter</taxon>
    </lineage>
</organism>
<dbReference type="InterPro" id="IPR050725">
    <property type="entry name" value="CysQ/Inositol_MonoPase"/>
</dbReference>
<dbReference type="Pfam" id="PF00459">
    <property type="entry name" value="Inositol_P"/>
    <property type="match status" value="1"/>
</dbReference>
<protein>
    <submittedName>
        <fullName evidence="1">3'(2'),5'-bisphosphate nucleotidase CysQ</fullName>
    </submittedName>
</protein>
<keyword evidence="2" id="KW-1185">Reference proteome</keyword>